<feature type="region of interest" description="Disordered" evidence="1">
    <location>
        <begin position="18"/>
        <end position="38"/>
    </location>
</feature>
<organism evidence="2 3">
    <name type="scientific">Ladona fulva</name>
    <name type="common">Scarce chaser dragonfly</name>
    <name type="synonym">Libellula fulva</name>
    <dbReference type="NCBI Taxonomy" id="123851"/>
    <lineage>
        <taxon>Eukaryota</taxon>
        <taxon>Metazoa</taxon>
        <taxon>Ecdysozoa</taxon>
        <taxon>Arthropoda</taxon>
        <taxon>Hexapoda</taxon>
        <taxon>Insecta</taxon>
        <taxon>Pterygota</taxon>
        <taxon>Palaeoptera</taxon>
        <taxon>Odonata</taxon>
        <taxon>Epiprocta</taxon>
        <taxon>Anisoptera</taxon>
        <taxon>Libelluloidea</taxon>
        <taxon>Libellulidae</taxon>
        <taxon>Ladona</taxon>
    </lineage>
</organism>
<protein>
    <submittedName>
        <fullName evidence="2">Uncharacterized protein</fullName>
    </submittedName>
</protein>
<gene>
    <name evidence="2" type="ORF">J437_LFUL001672</name>
</gene>
<reference evidence="2" key="2">
    <citation type="submission" date="2017-10" db="EMBL/GenBank/DDBJ databases">
        <title>Ladona fulva Genome sequencing and assembly.</title>
        <authorList>
            <person name="Murali S."/>
            <person name="Richards S."/>
            <person name="Bandaranaike D."/>
            <person name="Bellair M."/>
            <person name="Blankenburg K."/>
            <person name="Chao H."/>
            <person name="Dinh H."/>
            <person name="Doddapaneni H."/>
            <person name="Dugan-Rocha S."/>
            <person name="Elkadiri S."/>
            <person name="Gnanaolivu R."/>
            <person name="Hernandez B."/>
            <person name="Skinner E."/>
            <person name="Javaid M."/>
            <person name="Lee S."/>
            <person name="Li M."/>
            <person name="Ming W."/>
            <person name="Munidasa M."/>
            <person name="Muniz J."/>
            <person name="Nguyen L."/>
            <person name="Hughes D."/>
            <person name="Osuji N."/>
            <person name="Pu L.-L."/>
            <person name="Puazo M."/>
            <person name="Qu C."/>
            <person name="Quiroz J."/>
            <person name="Raj R."/>
            <person name="Weissenberger G."/>
            <person name="Xin Y."/>
            <person name="Zou X."/>
            <person name="Han Y."/>
            <person name="Worley K."/>
            <person name="Muzny D."/>
            <person name="Gibbs R."/>
        </authorList>
    </citation>
    <scope>NUCLEOTIDE SEQUENCE</scope>
    <source>
        <strain evidence="2">Sampled in the wild</strain>
    </source>
</reference>
<dbReference type="Proteomes" id="UP000792457">
    <property type="component" value="Unassembled WGS sequence"/>
</dbReference>
<evidence type="ECO:0000313" key="3">
    <source>
        <dbReference type="Proteomes" id="UP000792457"/>
    </source>
</evidence>
<feature type="compositionally biased region" description="Basic and acidic residues" evidence="1">
    <location>
        <begin position="153"/>
        <end position="168"/>
    </location>
</feature>
<keyword evidence="3" id="KW-1185">Reference proteome</keyword>
<dbReference type="AlphaFoldDB" id="A0A8K0K707"/>
<proteinExistence type="predicted"/>
<reference evidence="2" key="1">
    <citation type="submission" date="2013-04" db="EMBL/GenBank/DDBJ databases">
        <authorList>
            <person name="Qu J."/>
            <person name="Murali S.C."/>
            <person name="Bandaranaike D."/>
            <person name="Bellair M."/>
            <person name="Blankenburg K."/>
            <person name="Chao H."/>
            <person name="Dinh H."/>
            <person name="Doddapaneni H."/>
            <person name="Downs B."/>
            <person name="Dugan-Rocha S."/>
            <person name="Elkadiri S."/>
            <person name="Gnanaolivu R.D."/>
            <person name="Hernandez B."/>
            <person name="Javaid M."/>
            <person name="Jayaseelan J.C."/>
            <person name="Lee S."/>
            <person name="Li M."/>
            <person name="Ming W."/>
            <person name="Munidasa M."/>
            <person name="Muniz J."/>
            <person name="Nguyen L."/>
            <person name="Ongeri F."/>
            <person name="Osuji N."/>
            <person name="Pu L.-L."/>
            <person name="Puazo M."/>
            <person name="Qu C."/>
            <person name="Quiroz J."/>
            <person name="Raj R."/>
            <person name="Weissenberger G."/>
            <person name="Xin Y."/>
            <person name="Zou X."/>
            <person name="Han Y."/>
            <person name="Richards S."/>
            <person name="Worley K."/>
            <person name="Muzny D."/>
            <person name="Gibbs R."/>
        </authorList>
    </citation>
    <scope>NUCLEOTIDE SEQUENCE</scope>
    <source>
        <strain evidence="2">Sampled in the wild</strain>
    </source>
</reference>
<evidence type="ECO:0000256" key="1">
    <source>
        <dbReference type="SAM" id="MobiDB-lite"/>
    </source>
</evidence>
<accession>A0A8K0K707</accession>
<feature type="region of interest" description="Disordered" evidence="1">
    <location>
        <begin position="146"/>
        <end position="169"/>
    </location>
</feature>
<comment type="caution">
    <text evidence="2">The sequence shown here is derived from an EMBL/GenBank/DDBJ whole genome shotgun (WGS) entry which is preliminary data.</text>
</comment>
<dbReference type="EMBL" id="KZ308312">
    <property type="protein sequence ID" value="KAG8227128.1"/>
    <property type="molecule type" value="Genomic_DNA"/>
</dbReference>
<sequence>MFGGLRCKIEEPKKRVVTRESKIDQPEDIGGNADRIESGSFQQRRTCHFFVVFPKTENQDENSLKMEQKNSFDDKRPHCVQPPNKLLRKNLQRNKLQIPTMEQQPQQMQEDGFLQNDGIMAQAAEKHVTRKNDILLSQGVYNMDLSQSPKMQKGKESDSTKPKPHPDDNLFPYGEHFDDKDLESLTEFLTHDEKCIFMEKLKCDSSGLLSRGESFQAETTLSPNKSSTIHPMLDENHSGNEQYFETRFSSGTNIIHKRKRNLEFGNEELVPKIKREIKKEILDHNIDHEDGSRIFLKRQNVASHMSKAEKSTDRKFHRSKLVRQKPMIECL</sequence>
<name>A0A8K0K707_LADFU</name>
<evidence type="ECO:0000313" key="2">
    <source>
        <dbReference type="EMBL" id="KAG8227128.1"/>
    </source>
</evidence>